<evidence type="ECO:0000256" key="2">
    <source>
        <dbReference type="ARBA" id="ARBA00022801"/>
    </source>
</evidence>
<keyword evidence="8" id="KW-1185">Reference proteome</keyword>
<dbReference type="AlphaFoldDB" id="A0A1W6YV88"/>
<name>A0A1W6YV88_9BORD</name>
<gene>
    <name evidence="7" type="ORF">CAL13_01230</name>
</gene>
<dbReference type="PANTHER" id="PTHR34218:SF4">
    <property type="entry name" value="ACYL-HOMOSERINE LACTONE ACYLASE QUIP"/>
    <property type="match status" value="1"/>
</dbReference>
<keyword evidence="6" id="KW-1133">Transmembrane helix</keyword>
<dbReference type="InterPro" id="IPR002692">
    <property type="entry name" value="S45"/>
</dbReference>
<evidence type="ECO:0000256" key="6">
    <source>
        <dbReference type="SAM" id="Phobius"/>
    </source>
</evidence>
<proteinExistence type="inferred from homology"/>
<organism evidence="7 8">
    <name type="scientific">Bordetella genomosp. 9</name>
    <dbReference type="NCBI Taxonomy" id="1416803"/>
    <lineage>
        <taxon>Bacteria</taxon>
        <taxon>Pseudomonadati</taxon>
        <taxon>Pseudomonadota</taxon>
        <taxon>Betaproteobacteria</taxon>
        <taxon>Burkholderiales</taxon>
        <taxon>Alcaligenaceae</taxon>
        <taxon>Bordetella</taxon>
    </lineage>
</organism>
<dbReference type="EMBL" id="CP021109">
    <property type="protein sequence ID" value="ARP84997.1"/>
    <property type="molecule type" value="Genomic_DNA"/>
</dbReference>
<keyword evidence="6" id="KW-0812">Transmembrane</keyword>
<evidence type="ECO:0000256" key="3">
    <source>
        <dbReference type="ARBA" id="ARBA00023145"/>
    </source>
</evidence>
<dbReference type="PIRSF" id="PIRSF001227">
    <property type="entry name" value="Pen_acylase"/>
    <property type="match status" value="1"/>
</dbReference>
<dbReference type="InterPro" id="IPR023343">
    <property type="entry name" value="Penicillin_amidase_dom1"/>
</dbReference>
<dbReference type="PANTHER" id="PTHR34218">
    <property type="entry name" value="PEPTIDASE S45 PENICILLIN AMIDASE"/>
    <property type="match status" value="1"/>
</dbReference>
<dbReference type="RefSeq" id="WP_198297886.1">
    <property type="nucleotide sequence ID" value="NZ_CP021109.1"/>
</dbReference>
<dbReference type="Proteomes" id="UP000194139">
    <property type="component" value="Chromosome"/>
</dbReference>
<dbReference type="SUPFAM" id="SSF56235">
    <property type="entry name" value="N-terminal nucleophile aminohydrolases (Ntn hydrolases)"/>
    <property type="match status" value="1"/>
</dbReference>
<sequence>MSRPPLAPRNVRRWGRVAAWCALAVSGVVILAAAAVGWAWWASLPQLDGDIPAQALAAPAFIERDDQGSVTVIAANRPDLAYATGYAHGQDRFFQMDLLRRVAAGEVAALVGPDAVEADVRHRMHRFRARAHAAYNALPPAQRALLQRYADGVNAALAALPVWPFEYGLLGVRPEAWQPEDTFLVIDAMYLDLQSGELQRVLSRGFLRDAVSKDMLAFLTPPASAMDAPLDGASGGPTSSPPMRIPQARPDWLDGPGRAQNGAASRDAAACGSACAKPSTKSGGGAAGPAAAVLAMLRTNADVEPGTVGSNAFAVAGSRSADRAARVANDMHLGLRLPNIWYRLTLVQQGEAPRRISGVSLPGAPVVVAGSNGDVAWGFTNSYGHFIDLVRLERDPADPARYRGADGKWETATVHDEWIKVKGGAPVRRPVYETRWGPVFSAGGQDYAVRWIAYRADAADLGLLGMETARDVTQAMRVAHSAGVPTQNMLVADRGGQIGWTLAGPLPDAMLDPAGYPVDAAALAGRALPPGPPGRLAAADTPRILNPPSGLLWTANGTQLSDAARQARIGDGGADVGLRGGQMRDGLLALSEPDEKALLGIQLDDRGLWLEFWRDLALESLDAAALTGHADRAAFRRILTQWNGRADADQAGYTLVRDFRETLYGAWFAGLDERLSARAPELAPAISLGRASSRLEAVMRTLARQRAWVPARHAGWRDFMLAVIDETIQRNRPRGAPLAQARWGERNVLALAHPFAALLPHGLRPWFSAPAEPMPGDINMPRVQRPAFGASERFAVGPGREAQGILHMPGGASGHPLSPFYLAGHEDWVRGTPSPFLPGPAAHKLVLRP</sequence>
<dbReference type="InterPro" id="IPR029055">
    <property type="entry name" value="Ntn_hydrolases_N"/>
</dbReference>
<dbReference type="InterPro" id="IPR043147">
    <property type="entry name" value="Penicillin_amidase_A-knob"/>
</dbReference>
<keyword evidence="6" id="KW-0472">Membrane</keyword>
<reference evidence="7 8" key="1">
    <citation type="submission" date="2017-05" db="EMBL/GenBank/DDBJ databases">
        <title>Complete and WGS of Bordetella genogroups.</title>
        <authorList>
            <person name="Spilker T."/>
            <person name="LiPuma J."/>
        </authorList>
    </citation>
    <scope>NUCLEOTIDE SEQUENCE [LARGE SCALE GENOMIC DNA]</scope>
    <source>
        <strain evidence="7 8">AU17164</strain>
    </source>
</reference>
<keyword evidence="2" id="KW-0378">Hydrolase</keyword>
<accession>A0A1W6YV88</accession>
<comment type="cofactor">
    <cofactor evidence="5">
        <name>Ca(2+)</name>
        <dbReference type="ChEBI" id="CHEBI:29108"/>
    </cofactor>
    <text evidence="5">Binds 1 Ca(2+) ion per dimer.</text>
</comment>
<evidence type="ECO:0000256" key="1">
    <source>
        <dbReference type="ARBA" id="ARBA00006586"/>
    </source>
</evidence>
<comment type="similarity">
    <text evidence="1">Belongs to the peptidase S45 family.</text>
</comment>
<dbReference type="InterPro" id="IPR043146">
    <property type="entry name" value="Penicillin_amidase_N_B-knob"/>
</dbReference>
<evidence type="ECO:0000256" key="5">
    <source>
        <dbReference type="PIRSR" id="PIRSR001227-2"/>
    </source>
</evidence>
<dbReference type="Gene3D" id="3.60.20.10">
    <property type="entry name" value="Glutamine Phosphoribosylpyrophosphate, subunit 1, domain 1"/>
    <property type="match status" value="1"/>
</dbReference>
<keyword evidence="3" id="KW-0865">Zymogen</keyword>
<keyword evidence="5" id="KW-0106">Calcium</keyword>
<dbReference type="Pfam" id="PF01804">
    <property type="entry name" value="Penicil_amidase"/>
    <property type="match status" value="1"/>
</dbReference>
<protein>
    <recommendedName>
        <fullName evidence="9">Penicillin acylase family protein</fullName>
    </recommendedName>
</protein>
<dbReference type="Gene3D" id="1.10.439.10">
    <property type="entry name" value="Penicillin Amidohydrolase, domain 1"/>
    <property type="match status" value="1"/>
</dbReference>
<feature type="transmembrane region" description="Helical" evidence="6">
    <location>
        <begin position="20"/>
        <end position="41"/>
    </location>
</feature>
<feature type="binding site" evidence="5">
    <location>
        <position position="388"/>
    </location>
    <ligand>
        <name>Ca(2+)</name>
        <dbReference type="ChEBI" id="CHEBI:29108"/>
    </ligand>
</feature>
<evidence type="ECO:0000313" key="7">
    <source>
        <dbReference type="EMBL" id="ARP84997.1"/>
    </source>
</evidence>
<evidence type="ECO:0008006" key="9">
    <source>
        <dbReference type="Google" id="ProtNLM"/>
    </source>
</evidence>
<dbReference type="GO" id="GO:0046872">
    <property type="term" value="F:metal ion binding"/>
    <property type="evidence" value="ECO:0007669"/>
    <property type="project" value="UniProtKB-KW"/>
</dbReference>
<dbReference type="InterPro" id="IPR014395">
    <property type="entry name" value="Pen/GL7ACA/AHL_acylase"/>
</dbReference>
<dbReference type="Gene3D" id="1.10.1400.10">
    <property type="match status" value="1"/>
</dbReference>
<keyword evidence="5" id="KW-0479">Metal-binding</keyword>
<evidence type="ECO:0000256" key="4">
    <source>
        <dbReference type="PIRSR" id="PIRSR001227-1"/>
    </source>
</evidence>
<dbReference type="Gene3D" id="2.30.120.10">
    <property type="match status" value="1"/>
</dbReference>
<dbReference type="GO" id="GO:0017000">
    <property type="term" value="P:antibiotic biosynthetic process"/>
    <property type="evidence" value="ECO:0007669"/>
    <property type="project" value="InterPro"/>
</dbReference>
<dbReference type="CDD" id="cd03747">
    <property type="entry name" value="Ntn_PGA_like"/>
    <property type="match status" value="1"/>
</dbReference>
<feature type="active site" description="Nucleophile" evidence="4">
    <location>
        <position position="310"/>
    </location>
</feature>
<dbReference type="GO" id="GO:0016811">
    <property type="term" value="F:hydrolase activity, acting on carbon-nitrogen (but not peptide) bonds, in linear amides"/>
    <property type="evidence" value="ECO:0007669"/>
    <property type="project" value="InterPro"/>
</dbReference>
<evidence type="ECO:0000313" key="8">
    <source>
        <dbReference type="Proteomes" id="UP000194139"/>
    </source>
</evidence>